<evidence type="ECO:0000313" key="1">
    <source>
        <dbReference type="EMBL" id="KKM60811.1"/>
    </source>
</evidence>
<name>A0A0F9JEW4_9ZZZZ</name>
<reference evidence="1" key="1">
    <citation type="journal article" date="2015" name="Nature">
        <title>Complex archaea that bridge the gap between prokaryotes and eukaryotes.</title>
        <authorList>
            <person name="Spang A."/>
            <person name="Saw J.H."/>
            <person name="Jorgensen S.L."/>
            <person name="Zaremba-Niedzwiedzka K."/>
            <person name="Martijn J."/>
            <person name="Lind A.E."/>
            <person name="van Eijk R."/>
            <person name="Schleper C."/>
            <person name="Guy L."/>
            <person name="Ettema T.J."/>
        </authorList>
    </citation>
    <scope>NUCLEOTIDE SEQUENCE</scope>
</reference>
<accession>A0A0F9JEW4</accession>
<protein>
    <submittedName>
        <fullName evidence="1">Uncharacterized protein</fullName>
    </submittedName>
</protein>
<sequence>MADPYVHAKEVLPEMGYQEPKIKDERCGTCTHGETTSGGDVDFVDTANATKQEHIDGIVFMILHSTLFFPPRE</sequence>
<gene>
    <name evidence="1" type="ORF">LCGC14_1538030</name>
</gene>
<dbReference type="EMBL" id="LAZR01011604">
    <property type="protein sequence ID" value="KKM60811.1"/>
    <property type="molecule type" value="Genomic_DNA"/>
</dbReference>
<proteinExistence type="predicted"/>
<organism evidence="1">
    <name type="scientific">marine sediment metagenome</name>
    <dbReference type="NCBI Taxonomy" id="412755"/>
    <lineage>
        <taxon>unclassified sequences</taxon>
        <taxon>metagenomes</taxon>
        <taxon>ecological metagenomes</taxon>
    </lineage>
</organism>
<comment type="caution">
    <text evidence="1">The sequence shown here is derived from an EMBL/GenBank/DDBJ whole genome shotgun (WGS) entry which is preliminary data.</text>
</comment>
<dbReference type="AlphaFoldDB" id="A0A0F9JEW4"/>